<gene>
    <name evidence="5" type="ORF">EBB79_08975</name>
</gene>
<dbReference type="OrthoDB" id="5497412at2"/>
<dbReference type="InterPro" id="IPR036388">
    <property type="entry name" value="WH-like_DNA-bd_sf"/>
</dbReference>
<dbReference type="InterPro" id="IPR000792">
    <property type="entry name" value="Tscrpt_reg_LuxR_C"/>
</dbReference>
<name>A0A3T0N1Y9_9RHOB</name>
<evidence type="ECO:0000256" key="2">
    <source>
        <dbReference type="ARBA" id="ARBA00023125"/>
    </source>
</evidence>
<dbReference type="SUPFAM" id="SSF46894">
    <property type="entry name" value="C-terminal effector domain of the bipartite response regulators"/>
    <property type="match status" value="1"/>
</dbReference>
<keyword evidence="3" id="KW-0804">Transcription</keyword>
<dbReference type="PRINTS" id="PR00038">
    <property type="entry name" value="HTHLUXR"/>
</dbReference>
<evidence type="ECO:0000259" key="4">
    <source>
        <dbReference type="PROSITE" id="PS50043"/>
    </source>
</evidence>
<dbReference type="KEGG" id="sedi:EBB79_08975"/>
<evidence type="ECO:0000313" key="6">
    <source>
        <dbReference type="Proteomes" id="UP000283063"/>
    </source>
</evidence>
<dbReference type="Pfam" id="PF00196">
    <property type="entry name" value="GerE"/>
    <property type="match status" value="1"/>
</dbReference>
<organism evidence="5 6">
    <name type="scientific">Parasedimentitalea marina</name>
    <dbReference type="NCBI Taxonomy" id="2483033"/>
    <lineage>
        <taxon>Bacteria</taxon>
        <taxon>Pseudomonadati</taxon>
        <taxon>Pseudomonadota</taxon>
        <taxon>Alphaproteobacteria</taxon>
        <taxon>Rhodobacterales</taxon>
        <taxon>Paracoccaceae</taxon>
        <taxon>Parasedimentitalea</taxon>
    </lineage>
</organism>
<dbReference type="Proteomes" id="UP000283063">
    <property type="component" value="Chromosome"/>
</dbReference>
<dbReference type="PANTHER" id="PTHR44688">
    <property type="entry name" value="DNA-BINDING TRANSCRIPTIONAL ACTIVATOR DEVR_DOSR"/>
    <property type="match status" value="1"/>
</dbReference>
<evidence type="ECO:0000256" key="1">
    <source>
        <dbReference type="ARBA" id="ARBA00023015"/>
    </source>
</evidence>
<dbReference type="AlphaFoldDB" id="A0A3T0N1Y9"/>
<dbReference type="Gene3D" id="1.10.10.10">
    <property type="entry name" value="Winged helix-like DNA-binding domain superfamily/Winged helix DNA-binding domain"/>
    <property type="match status" value="1"/>
</dbReference>
<accession>A0A3T0N1Y9</accession>
<dbReference type="PANTHER" id="PTHR44688:SF16">
    <property type="entry name" value="DNA-BINDING TRANSCRIPTIONAL ACTIVATOR DEVR_DOSR"/>
    <property type="match status" value="1"/>
</dbReference>
<dbReference type="GO" id="GO:0006355">
    <property type="term" value="P:regulation of DNA-templated transcription"/>
    <property type="evidence" value="ECO:0007669"/>
    <property type="project" value="InterPro"/>
</dbReference>
<evidence type="ECO:0000313" key="5">
    <source>
        <dbReference type="EMBL" id="AZV78011.1"/>
    </source>
</evidence>
<dbReference type="InterPro" id="IPR016032">
    <property type="entry name" value="Sig_transdc_resp-reg_C-effctor"/>
</dbReference>
<sequence length="280" mass="30469">MGTATRIRATTAFQISEIGLISPIARWCECLHGCAPFQEALGAITKAIGAEAAALCRLNVHGVDRGCGLYYDRTKSSGRTGDLRQSFAHVVLGGYVAKAKPGMIWYSSMSGNVDSPALEHIHRARGLSDLAVIPLTSGGAETDFLELHFADHPGPVQQALLNTLSSTLVRTWSNRAPGRYLEACLKMSRTRKPEMPDTHLLSMTNPARLSRAEYRVCVLLSKGQSVKRVSHQLGISASTLRTHLRNIYAKTDIHNMSELVYRLVAMVVIDDENVGRGTAA</sequence>
<keyword evidence="1" id="KW-0805">Transcription regulation</keyword>
<dbReference type="EMBL" id="CP033219">
    <property type="protein sequence ID" value="AZV78011.1"/>
    <property type="molecule type" value="Genomic_DNA"/>
</dbReference>
<proteinExistence type="predicted"/>
<reference evidence="5 6" key="1">
    <citation type="submission" date="2018-10" db="EMBL/GenBank/DDBJ databases">
        <title>Parasedimentitalea marina sp. nov., a psychrophilic bacterium isolated from deep seawater of the New Britain Trench.</title>
        <authorList>
            <person name="Cao J."/>
        </authorList>
    </citation>
    <scope>NUCLEOTIDE SEQUENCE [LARGE SCALE GENOMIC DNA]</scope>
    <source>
        <strain evidence="5 6">W43</strain>
    </source>
</reference>
<dbReference type="CDD" id="cd06170">
    <property type="entry name" value="LuxR_C_like"/>
    <property type="match status" value="1"/>
</dbReference>
<protein>
    <submittedName>
        <fullName evidence="5">LuxR family transcriptional regulator</fullName>
    </submittedName>
</protein>
<dbReference type="GO" id="GO:0003677">
    <property type="term" value="F:DNA binding"/>
    <property type="evidence" value="ECO:0007669"/>
    <property type="project" value="UniProtKB-KW"/>
</dbReference>
<dbReference type="SMART" id="SM00421">
    <property type="entry name" value="HTH_LUXR"/>
    <property type="match status" value="1"/>
</dbReference>
<evidence type="ECO:0000256" key="3">
    <source>
        <dbReference type="ARBA" id="ARBA00023163"/>
    </source>
</evidence>
<keyword evidence="2" id="KW-0238">DNA-binding</keyword>
<dbReference type="PROSITE" id="PS00622">
    <property type="entry name" value="HTH_LUXR_1"/>
    <property type="match status" value="1"/>
</dbReference>
<dbReference type="PROSITE" id="PS50043">
    <property type="entry name" value="HTH_LUXR_2"/>
    <property type="match status" value="1"/>
</dbReference>
<keyword evidence="6" id="KW-1185">Reference proteome</keyword>
<feature type="domain" description="HTH luxR-type" evidence="4">
    <location>
        <begin position="202"/>
        <end position="267"/>
    </location>
</feature>